<dbReference type="PANTHER" id="PTHR11088:SF60">
    <property type="entry name" value="TRNA DIMETHYLALLYLTRANSFERASE"/>
    <property type="match status" value="1"/>
</dbReference>
<keyword evidence="7 10" id="KW-0067">ATP-binding</keyword>
<protein>
    <recommendedName>
        <fullName evidence="10">tRNA dimethylallyltransferase</fullName>
        <ecNumber evidence="10">2.5.1.75</ecNumber>
    </recommendedName>
    <alternativeName>
        <fullName evidence="10">Dimethylallyl diphosphate:tRNA dimethylallyltransferase</fullName>
        <shortName evidence="10">DMAPP:tRNA dimethylallyltransferase</shortName>
        <shortName evidence="10">DMATase</shortName>
    </alternativeName>
    <alternativeName>
        <fullName evidence="10">Isopentenyl-diphosphate:tRNA isopentenyltransferase</fullName>
        <shortName evidence="10">IPP transferase</shortName>
        <shortName evidence="10">IPPT</shortName>
        <shortName evidence="10">IPTase</shortName>
    </alternativeName>
</protein>
<dbReference type="SUPFAM" id="SSF52540">
    <property type="entry name" value="P-loop containing nucleoside triphosphate hydrolases"/>
    <property type="match status" value="1"/>
</dbReference>
<dbReference type="GO" id="GO:0006400">
    <property type="term" value="P:tRNA modification"/>
    <property type="evidence" value="ECO:0007669"/>
    <property type="project" value="TreeGrafter"/>
</dbReference>
<gene>
    <name evidence="10 14" type="primary">miaA</name>
    <name evidence="14" type="ORF">H8695_08955</name>
</gene>
<comment type="catalytic activity">
    <reaction evidence="9 10 11">
        <text>adenosine(37) in tRNA + dimethylallyl diphosphate = N(6)-dimethylallyladenosine(37) in tRNA + diphosphate</text>
        <dbReference type="Rhea" id="RHEA:26482"/>
        <dbReference type="Rhea" id="RHEA-COMP:10162"/>
        <dbReference type="Rhea" id="RHEA-COMP:10375"/>
        <dbReference type="ChEBI" id="CHEBI:33019"/>
        <dbReference type="ChEBI" id="CHEBI:57623"/>
        <dbReference type="ChEBI" id="CHEBI:74411"/>
        <dbReference type="ChEBI" id="CHEBI:74415"/>
        <dbReference type="EC" id="2.5.1.75"/>
    </reaction>
</comment>
<dbReference type="Pfam" id="PF01715">
    <property type="entry name" value="IPPT"/>
    <property type="match status" value="1"/>
</dbReference>
<evidence type="ECO:0000256" key="10">
    <source>
        <dbReference type="HAMAP-Rule" id="MF_00185"/>
    </source>
</evidence>
<dbReference type="GO" id="GO:0052381">
    <property type="term" value="F:tRNA dimethylallyltransferase activity"/>
    <property type="evidence" value="ECO:0007669"/>
    <property type="project" value="UniProtKB-UniRule"/>
</dbReference>
<evidence type="ECO:0000256" key="13">
    <source>
        <dbReference type="RuleBase" id="RU003785"/>
    </source>
</evidence>
<dbReference type="Gene3D" id="3.40.50.300">
    <property type="entry name" value="P-loop containing nucleotide triphosphate hydrolases"/>
    <property type="match status" value="1"/>
</dbReference>
<keyword evidence="15" id="KW-1185">Reference proteome</keyword>
<dbReference type="RefSeq" id="WP_249300738.1">
    <property type="nucleotide sequence ID" value="NZ_JACRSP010000003.1"/>
</dbReference>
<dbReference type="NCBIfam" id="TIGR00174">
    <property type="entry name" value="miaA"/>
    <property type="match status" value="1"/>
</dbReference>
<keyword evidence="4 10" id="KW-0808">Transferase</keyword>
<dbReference type="EMBL" id="JACRSP010000003">
    <property type="protein sequence ID" value="MBC8536814.1"/>
    <property type="molecule type" value="Genomic_DNA"/>
</dbReference>
<proteinExistence type="inferred from homology"/>
<organism evidence="14 15">
    <name type="scientific">Feifania hominis</name>
    <dbReference type="NCBI Taxonomy" id="2763660"/>
    <lineage>
        <taxon>Bacteria</taxon>
        <taxon>Bacillati</taxon>
        <taxon>Bacillota</taxon>
        <taxon>Clostridia</taxon>
        <taxon>Eubacteriales</taxon>
        <taxon>Feifaniaceae</taxon>
        <taxon>Feifania</taxon>
    </lineage>
</organism>
<evidence type="ECO:0000256" key="8">
    <source>
        <dbReference type="ARBA" id="ARBA00022842"/>
    </source>
</evidence>
<sequence>MRRQLLPAVVGTTASGKTALAIRLAQRCGGEVVSADSMQIYRRMDIGTAKPTAAERREAVHHMVDIVEPGESFSTFDYVAMARGVIAQIAARGRLPILAGGTGLYVSTLLDGTSLPEMENDAAVREKYLAIAREQGNEALHRQLAQVDPAAAAAVHPNNVKRVARALEVYELTGRTVTWWNERSKREPSPYEPLLFGLTYRDRARLYEAIDSRVDRMVQQGLLDEVRSLLDAGVCPASTAFQAIGYKELAAHLAGACSFEQAVESVKRESRRYAKRQLTWFRRDGRVRWFYVDEMDMEKITENCQNMVVNHL</sequence>
<dbReference type="Proteomes" id="UP000620366">
    <property type="component" value="Unassembled WGS sequence"/>
</dbReference>
<dbReference type="HAMAP" id="MF_00185">
    <property type="entry name" value="IPP_trans"/>
    <property type="match status" value="1"/>
</dbReference>
<feature type="binding site" evidence="10">
    <location>
        <begin position="11"/>
        <end position="18"/>
    </location>
    <ligand>
        <name>ATP</name>
        <dbReference type="ChEBI" id="CHEBI:30616"/>
    </ligand>
</feature>
<feature type="region of interest" description="Interaction with substrate tRNA" evidence="10">
    <location>
        <begin position="36"/>
        <end position="39"/>
    </location>
</feature>
<dbReference type="GO" id="GO:0005524">
    <property type="term" value="F:ATP binding"/>
    <property type="evidence" value="ECO:0007669"/>
    <property type="project" value="UniProtKB-UniRule"/>
</dbReference>
<evidence type="ECO:0000256" key="11">
    <source>
        <dbReference type="RuleBase" id="RU003783"/>
    </source>
</evidence>
<feature type="binding site" evidence="10">
    <location>
        <begin position="13"/>
        <end position="18"/>
    </location>
    <ligand>
        <name>substrate</name>
    </ligand>
</feature>
<evidence type="ECO:0000313" key="14">
    <source>
        <dbReference type="EMBL" id="MBC8536814.1"/>
    </source>
</evidence>
<comment type="function">
    <text evidence="2 10 12">Catalyzes the transfer of a dimethylallyl group onto the adenine at position 37 in tRNAs that read codons beginning with uridine, leading to the formation of N6-(dimethylallyl)adenosine (i(6)A).</text>
</comment>
<dbReference type="InterPro" id="IPR027417">
    <property type="entry name" value="P-loop_NTPase"/>
</dbReference>
<evidence type="ECO:0000313" key="15">
    <source>
        <dbReference type="Proteomes" id="UP000620366"/>
    </source>
</evidence>
<feature type="site" description="Interaction with substrate tRNA" evidence="10">
    <location>
        <position position="102"/>
    </location>
</feature>
<evidence type="ECO:0000256" key="12">
    <source>
        <dbReference type="RuleBase" id="RU003784"/>
    </source>
</evidence>
<reference evidence="14" key="1">
    <citation type="submission" date="2020-08" db="EMBL/GenBank/DDBJ databases">
        <title>Genome public.</title>
        <authorList>
            <person name="Liu C."/>
            <person name="Sun Q."/>
        </authorList>
    </citation>
    <scope>NUCLEOTIDE SEQUENCE</scope>
    <source>
        <strain evidence="14">BX7</strain>
    </source>
</reference>
<comment type="caution">
    <text evidence="10">Lacks conserved residue(s) required for the propagation of feature annotation.</text>
</comment>
<dbReference type="AlphaFoldDB" id="A0A926DFF1"/>
<keyword evidence="8 10" id="KW-0460">Magnesium</keyword>
<dbReference type="Gene3D" id="1.10.20.140">
    <property type="match status" value="1"/>
</dbReference>
<evidence type="ECO:0000256" key="9">
    <source>
        <dbReference type="ARBA" id="ARBA00049563"/>
    </source>
</evidence>
<evidence type="ECO:0000256" key="7">
    <source>
        <dbReference type="ARBA" id="ARBA00022840"/>
    </source>
</evidence>
<name>A0A926DFF1_9FIRM</name>
<evidence type="ECO:0000256" key="2">
    <source>
        <dbReference type="ARBA" id="ARBA00003213"/>
    </source>
</evidence>
<evidence type="ECO:0000256" key="3">
    <source>
        <dbReference type="ARBA" id="ARBA00005842"/>
    </source>
</evidence>
<evidence type="ECO:0000256" key="4">
    <source>
        <dbReference type="ARBA" id="ARBA00022679"/>
    </source>
</evidence>
<dbReference type="PANTHER" id="PTHR11088">
    <property type="entry name" value="TRNA DIMETHYLALLYLTRANSFERASE"/>
    <property type="match status" value="1"/>
</dbReference>
<dbReference type="EC" id="2.5.1.75" evidence="10"/>
<evidence type="ECO:0000256" key="1">
    <source>
        <dbReference type="ARBA" id="ARBA00001946"/>
    </source>
</evidence>
<comment type="cofactor">
    <cofactor evidence="1 10">
        <name>Mg(2+)</name>
        <dbReference type="ChEBI" id="CHEBI:18420"/>
    </cofactor>
</comment>
<keyword evidence="5 10" id="KW-0819">tRNA processing</keyword>
<comment type="caution">
    <text evidence="14">The sequence shown here is derived from an EMBL/GenBank/DDBJ whole genome shotgun (WGS) entry which is preliminary data.</text>
</comment>
<keyword evidence="6 10" id="KW-0547">Nucleotide-binding</keyword>
<comment type="subunit">
    <text evidence="10">Monomer.</text>
</comment>
<dbReference type="InterPro" id="IPR018022">
    <property type="entry name" value="IPT"/>
</dbReference>
<evidence type="ECO:0000256" key="6">
    <source>
        <dbReference type="ARBA" id="ARBA00022741"/>
    </source>
</evidence>
<dbReference type="FunFam" id="1.10.20.140:FF:000001">
    <property type="entry name" value="tRNA dimethylallyltransferase"/>
    <property type="match status" value="1"/>
</dbReference>
<comment type="similarity">
    <text evidence="3 10 13">Belongs to the IPP transferase family.</text>
</comment>
<evidence type="ECO:0000256" key="5">
    <source>
        <dbReference type="ARBA" id="ARBA00022694"/>
    </source>
</evidence>
<feature type="site" description="Interaction with substrate tRNA" evidence="10">
    <location>
        <position position="125"/>
    </location>
</feature>
<accession>A0A926DFF1</accession>
<dbReference type="InterPro" id="IPR039657">
    <property type="entry name" value="Dimethylallyltransferase"/>
</dbReference>